<evidence type="ECO:0000259" key="2">
    <source>
        <dbReference type="Pfam" id="PF24864"/>
    </source>
</evidence>
<feature type="region of interest" description="Disordered" evidence="1">
    <location>
        <begin position="18"/>
        <end position="53"/>
    </location>
</feature>
<dbReference type="Proteomes" id="UP000714618">
    <property type="component" value="Unassembled WGS sequence"/>
</dbReference>
<keyword evidence="4" id="KW-1185">Reference proteome</keyword>
<dbReference type="AlphaFoldDB" id="A0A9N8PFN9"/>
<name>A0A9N8PFN9_9PEZI</name>
<feature type="domain" description="DUF7730" evidence="2">
    <location>
        <begin position="104"/>
        <end position="305"/>
    </location>
</feature>
<evidence type="ECO:0000256" key="1">
    <source>
        <dbReference type="SAM" id="MobiDB-lite"/>
    </source>
</evidence>
<organism evidence="3 4">
    <name type="scientific">Aureobasidium mustum</name>
    <dbReference type="NCBI Taxonomy" id="2773714"/>
    <lineage>
        <taxon>Eukaryota</taxon>
        <taxon>Fungi</taxon>
        <taxon>Dikarya</taxon>
        <taxon>Ascomycota</taxon>
        <taxon>Pezizomycotina</taxon>
        <taxon>Dothideomycetes</taxon>
        <taxon>Dothideomycetidae</taxon>
        <taxon>Dothideales</taxon>
        <taxon>Saccotheciaceae</taxon>
        <taxon>Aureobasidium</taxon>
    </lineage>
</organism>
<proteinExistence type="predicted"/>
<protein>
    <recommendedName>
        <fullName evidence="2">DUF7730 domain-containing protein</fullName>
    </recommendedName>
</protein>
<dbReference type="EMBL" id="CAIJEO010000005">
    <property type="protein sequence ID" value="CAD0093787.1"/>
    <property type="molecule type" value="Genomic_DNA"/>
</dbReference>
<accession>A0A9N8PFN9</accession>
<dbReference type="Pfam" id="PF24864">
    <property type="entry name" value="DUF7730"/>
    <property type="match status" value="1"/>
</dbReference>
<dbReference type="PANTHER" id="PTHR38790">
    <property type="entry name" value="2EXR DOMAIN-CONTAINING PROTEIN-RELATED"/>
    <property type="match status" value="1"/>
</dbReference>
<comment type="caution">
    <text evidence="3">The sequence shown here is derived from an EMBL/GenBank/DDBJ whole genome shotgun (WGS) entry which is preliminary data.</text>
</comment>
<dbReference type="OrthoDB" id="4757095at2759"/>
<gene>
    <name evidence="3" type="ORF">AWRI4233_LOCUS4380</name>
</gene>
<dbReference type="InterPro" id="IPR056632">
    <property type="entry name" value="DUF7730"/>
</dbReference>
<evidence type="ECO:0000313" key="4">
    <source>
        <dbReference type="Proteomes" id="UP000714618"/>
    </source>
</evidence>
<sequence>MSKSFTSKKKTKLVIPDDLGSTNACAHEPLYGDDPKVESQSDQVIVRSDAPSEQTKQWKWPDFLLTHPRNNVFSDSSKPKSKSTSAQRFKHKLKTVALLPGMLRLPVEIRNQIYGYLFHQQLITIKQNDAWPYQKGSPLVDAITEYREPDRPRAIKAIRIVTTAVKNKVTPEQFQRKMMKARGVSYDGIPGQKPLPLEGVKWETSLNNLLLTCKTLYAETGPILYGITVFYFDDAQRLRAFLKTVSDRNLACITKLHIHVRTYGIPNKAADNVWFQEHVDCWTKIFAKVAKKMTNLRTLRVTLTMRNVTDGLKYAFRPTQNNTDWRRRAGYMLMLRPVSTLNKLEDLRVSIKATDNIMAQYDEMLPLLIYRYWELANVNPIPHVETKVMDTHRKFFEDMQNGLEQAMTEVARSKNVNESFAPVCLVTRAYMEYLMDPIGHVLIKHFPPNK</sequence>
<reference evidence="3" key="1">
    <citation type="submission" date="2020-06" db="EMBL/GenBank/DDBJ databases">
        <authorList>
            <person name="Onetto C."/>
        </authorList>
    </citation>
    <scope>NUCLEOTIDE SEQUENCE</scope>
</reference>
<evidence type="ECO:0000313" key="3">
    <source>
        <dbReference type="EMBL" id="CAD0093787.1"/>
    </source>
</evidence>